<dbReference type="GO" id="GO:0003677">
    <property type="term" value="F:DNA binding"/>
    <property type="evidence" value="ECO:0007669"/>
    <property type="project" value="UniProtKB-KW"/>
</dbReference>
<proteinExistence type="predicted"/>
<organism evidence="2 3">
    <name type="scientific">Gracilimonas sediminicola</name>
    <dbReference type="NCBI Taxonomy" id="2952158"/>
    <lineage>
        <taxon>Bacteria</taxon>
        <taxon>Pseudomonadati</taxon>
        <taxon>Balneolota</taxon>
        <taxon>Balneolia</taxon>
        <taxon>Balneolales</taxon>
        <taxon>Balneolaceae</taxon>
        <taxon>Gracilimonas</taxon>
    </lineage>
</organism>
<dbReference type="Gene3D" id="1.10.1220.10">
    <property type="entry name" value="Met repressor-like"/>
    <property type="match status" value="1"/>
</dbReference>
<comment type="caution">
    <text evidence="2">The sequence shown here is derived from an EMBL/GenBank/DDBJ whole genome shotgun (WGS) entry which is preliminary data.</text>
</comment>
<dbReference type="Proteomes" id="UP001139125">
    <property type="component" value="Unassembled WGS sequence"/>
</dbReference>
<sequence length="80" mass="8988">MPTNITIKGIPDDVYESIRKKAELNHRSINSEVIVNLKKAVQSTPVDSRHIIEQAKKLREKAKGSLSLKEVQLAIEEGRP</sequence>
<keyword evidence="2" id="KW-0238">DNA-binding</keyword>
<protein>
    <submittedName>
        <fullName evidence="2">Arc family DNA-binding protein</fullName>
    </submittedName>
</protein>
<reference evidence="2" key="1">
    <citation type="submission" date="2022-06" db="EMBL/GenBank/DDBJ databases">
        <title>Gracilimonas sp. CAU 1638 isolated from sea sediment.</title>
        <authorList>
            <person name="Kim W."/>
        </authorList>
    </citation>
    <scope>NUCLEOTIDE SEQUENCE</scope>
    <source>
        <strain evidence="2">CAU 1638</strain>
    </source>
</reference>
<evidence type="ECO:0000313" key="3">
    <source>
        <dbReference type="Proteomes" id="UP001139125"/>
    </source>
</evidence>
<feature type="domain" description="Antitoxin FitA-like ribbon-helix-helix" evidence="1">
    <location>
        <begin position="4"/>
        <end position="41"/>
    </location>
</feature>
<name>A0A9X2L551_9BACT</name>
<dbReference type="EMBL" id="JANDBC010000003">
    <property type="protein sequence ID" value="MCP9292502.1"/>
    <property type="molecule type" value="Genomic_DNA"/>
</dbReference>
<dbReference type="AlphaFoldDB" id="A0A9X2L551"/>
<gene>
    <name evidence="2" type="ORF">NM125_13020</name>
</gene>
<dbReference type="InterPro" id="IPR010985">
    <property type="entry name" value="Ribbon_hlx_hlx"/>
</dbReference>
<dbReference type="GO" id="GO:0006355">
    <property type="term" value="P:regulation of DNA-templated transcription"/>
    <property type="evidence" value="ECO:0007669"/>
    <property type="project" value="InterPro"/>
</dbReference>
<dbReference type="RefSeq" id="WP_255135392.1">
    <property type="nucleotide sequence ID" value="NZ_CP175953.1"/>
</dbReference>
<evidence type="ECO:0000259" key="1">
    <source>
        <dbReference type="Pfam" id="PF22513"/>
    </source>
</evidence>
<dbReference type="SUPFAM" id="SSF47598">
    <property type="entry name" value="Ribbon-helix-helix"/>
    <property type="match status" value="1"/>
</dbReference>
<dbReference type="Pfam" id="PF22513">
    <property type="entry name" value="FitA-like_RHH"/>
    <property type="match status" value="1"/>
</dbReference>
<keyword evidence="3" id="KW-1185">Reference proteome</keyword>
<dbReference type="InterPro" id="IPR053853">
    <property type="entry name" value="FitA-like_RHH"/>
</dbReference>
<accession>A0A9X2L551</accession>
<dbReference type="InterPro" id="IPR013321">
    <property type="entry name" value="Arc_rbn_hlx_hlx"/>
</dbReference>
<evidence type="ECO:0000313" key="2">
    <source>
        <dbReference type="EMBL" id="MCP9292502.1"/>
    </source>
</evidence>